<comment type="caution">
    <text evidence="1">The sequence shown here is derived from an EMBL/GenBank/DDBJ whole genome shotgun (WGS) entry which is preliminary data.</text>
</comment>
<proteinExistence type="predicted"/>
<keyword evidence="2" id="KW-1185">Reference proteome</keyword>
<sequence length="76" mass="8493">MVSLVSIFKSSFSFFNFSSSFSFFSLEFGECGILGNISGWGNDEEDSDDATNNGEDVADILHRQHRLYSNRFLPGV</sequence>
<dbReference type="AlphaFoldDB" id="A0A9D3Z3Z1"/>
<reference evidence="1" key="2">
    <citation type="submission" date="2020-11" db="EMBL/GenBank/DDBJ databases">
        <authorList>
            <person name="McCartney M.A."/>
            <person name="Auch B."/>
            <person name="Kono T."/>
            <person name="Mallez S."/>
            <person name="Becker A."/>
            <person name="Gohl D.M."/>
            <person name="Silverstein K.A.T."/>
            <person name="Koren S."/>
            <person name="Bechman K.B."/>
            <person name="Herman A."/>
            <person name="Abrahante J.E."/>
            <person name="Garbe J."/>
        </authorList>
    </citation>
    <scope>NUCLEOTIDE SEQUENCE</scope>
    <source>
        <strain evidence="1">Duluth1</strain>
        <tissue evidence="1">Whole animal</tissue>
    </source>
</reference>
<organism evidence="1 2">
    <name type="scientific">Dreissena polymorpha</name>
    <name type="common">Zebra mussel</name>
    <name type="synonym">Mytilus polymorpha</name>
    <dbReference type="NCBI Taxonomy" id="45954"/>
    <lineage>
        <taxon>Eukaryota</taxon>
        <taxon>Metazoa</taxon>
        <taxon>Spiralia</taxon>
        <taxon>Lophotrochozoa</taxon>
        <taxon>Mollusca</taxon>
        <taxon>Bivalvia</taxon>
        <taxon>Autobranchia</taxon>
        <taxon>Heteroconchia</taxon>
        <taxon>Euheterodonta</taxon>
        <taxon>Imparidentia</taxon>
        <taxon>Neoheterodontei</taxon>
        <taxon>Myida</taxon>
        <taxon>Dreissenoidea</taxon>
        <taxon>Dreissenidae</taxon>
        <taxon>Dreissena</taxon>
    </lineage>
</organism>
<protein>
    <submittedName>
        <fullName evidence="1">Uncharacterized protein</fullName>
    </submittedName>
</protein>
<name>A0A9D3Z3Z1_DREPO</name>
<evidence type="ECO:0000313" key="2">
    <source>
        <dbReference type="Proteomes" id="UP000828390"/>
    </source>
</evidence>
<reference evidence="1" key="1">
    <citation type="journal article" date="2019" name="bioRxiv">
        <title>The Genome of the Zebra Mussel, Dreissena polymorpha: A Resource for Invasive Species Research.</title>
        <authorList>
            <person name="McCartney M.A."/>
            <person name="Auch B."/>
            <person name="Kono T."/>
            <person name="Mallez S."/>
            <person name="Zhang Y."/>
            <person name="Obille A."/>
            <person name="Becker A."/>
            <person name="Abrahante J.E."/>
            <person name="Garbe J."/>
            <person name="Badalamenti J.P."/>
            <person name="Herman A."/>
            <person name="Mangelson H."/>
            <person name="Liachko I."/>
            <person name="Sullivan S."/>
            <person name="Sone E.D."/>
            <person name="Koren S."/>
            <person name="Silverstein K.A.T."/>
            <person name="Beckman K.B."/>
            <person name="Gohl D.M."/>
        </authorList>
    </citation>
    <scope>NUCLEOTIDE SEQUENCE</scope>
    <source>
        <strain evidence="1">Duluth1</strain>
        <tissue evidence="1">Whole animal</tissue>
    </source>
</reference>
<accession>A0A9D3Z3Z1</accession>
<dbReference type="EMBL" id="JAIWYP010000014">
    <property type="protein sequence ID" value="KAH3710166.1"/>
    <property type="molecule type" value="Genomic_DNA"/>
</dbReference>
<evidence type="ECO:0000313" key="1">
    <source>
        <dbReference type="EMBL" id="KAH3710166.1"/>
    </source>
</evidence>
<dbReference type="Proteomes" id="UP000828390">
    <property type="component" value="Unassembled WGS sequence"/>
</dbReference>
<gene>
    <name evidence="1" type="ORF">DPMN_069635</name>
</gene>